<keyword evidence="4" id="KW-0233">DNA recombination</keyword>
<dbReference type="InterPro" id="IPR013762">
    <property type="entry name" value="Integrase-like_cat_sf"/>
</dbReference>
<dbReference type="InterPro" id="IPR002104">
    <property type="entry name" value="Integrase_catalytic"/>
</dbReference>
<dbReference type="InterPro" id="IPR010998">
    <property type="entry name" value="Integrase_recombinase_N"/>
</dbReference>
<dbReference type="InterPro" id="IPR044068">
    <property type="entry name" value="CB"/>
</dbReference>
<dbReference type="SUPFAM" id="SSF56349">
    <property type="entry name" value="DNA breaking-rejoining enzymes"/>
    <property type="match status" value="1"/>
</dbReference>
<gene>
    <name evidence="8" type="ORF">QO002_003290</name>
</gene>
<dbReference type="RefSeq" id="WP_307231514.1">
    <property type="nucleotide sequence ID" value="NZ_JAUSVF010000001.1"/>
</dbReference>
<dbReference type="PANTHER" id="PTHR30629">
    <property type="entry name" value="PROPHAGE INTEGRASE"/>
    <property type="match status" value="1"/>
</dbReference>
<keyword evidence="2" id="KW-0229">DNA integration</keyword>
<dbReference type="Gene3D" id="1.10.150.130">
    <property type="match status" value="1"/>
</dbReference>
<evidence type="ECO:0000256" key="4">
    <source>
        <dbReference type="ARBA" id="ARBA00023172"/>
    </source>
</evidence>
<evidence type="ECO:0000313" key="8">
    <source>
        <dbReference type="EMBL" id="MDQ0321152.1"/>
    </source>
</evidence>
<evidence type="ECO:0000256" key="2">
    <source>
        <dbReference type="ARBA" id="ARBA00022908"/>
    </source>
</evidence>
<dbReference type="Pfam" id="PF00589">
    <property type="entry name" value="Phage_integrase"/>
    <property type="match status" value="1"/>
</dbReference>
<dbReference type="Gene3D" id="1.10.443.10">
    <property type="entry name" value="Intergrase catalytic core"/>
    <property type="match status" value="1"/>
</dbReference>
<dbReference type="EMBL" id="JAUSVF010000001">
    <property type="protein sequence ID" value="MDQ0321152.1"/>
    <property type="molecule type" value="Genomic_DNA"/>
</dbReference>
<evidence type="ECO:0000256" key="1">
    <source>
        <dbReference type="ARBA" id="ARBA00008857"/>
    </source>
</evidence>
<feature type="domain" description="Tyr recombinase" evidence="6">
    <location>
        <begin position="166"/>
        <end position="333"/>
    </location>
</feature>
<protein>
    <submittedName>
        <fullName evidence="8">Integrase</fullName>
    </submittedName>
</protein>
<comment type="similarity">
    <text evidence="1">Belongs to the 'phage' integrase family.</text>
</comment>
<accession>A0ABU0BT60</accession>
<evidence type="ECO:0000256" key="5">
    <source>
        <dbReference type="PROSITE-ProRule" id="PRU01248"/>
    </source>
</evidence>
<dbReference type="InterPro" id="IPR011010">
    <property type="entry name" value="DNA_brk_join_enz"/>
</dbReference>
<dbReference type="PROSITE" id="PS51900">
    <property type="entry name" value="CB"/>
    <property type="match status" value="1"/>
</dbReference>
<evidence type="ECO:0000259" key="7">
    <source>
        <dbReference type="PROSITE" id="PS51900"/>
    </source>
</evidence>
<organism evidence="8 9">
    <name type="scientific">Pararhizobium capsulatum DSM 1112</name>
    <dbReference type="NCBI Taxonomy" id="1121113"/>
    <lineage>
        <taxon>Bacteria</taxon>
        <taxon>Pseudomonadati</taxon>
        <taxon>Pseudomonadota</taxon>
        <taxon>Alphaproteobacteria</taxon>
        <taxon>Hyphomicrobiales</taxon>
        <taxon>Rhizobiaceae</taxon>
        <taxon>Rhizobium/Agrobacterium group</taxon>
        <taxon>Pararhizobium</taxon>
    </lineage>
</organism>
<dbReference type="PROSITE" id="PS51898">
    <property type="entry name" value="TYR_RECOMBINASE"/>
    <property type="match status" value="1"/>
</dbReference>
<evidence type="ECO:0000256" key="3">
    <source>
        <dbReference type="ARBA" id="ARBA00023125"/>
    </source>
</evidence>
<name>A0ABU0BT60_9HYPH</name>
<keyword evidence="9" id="KW-1185">Reference proteome</keyword>
<comment type="caution">
    <text evidence="8">The sequence shown here is derived from an EMBL/GenBank/DDBJ whole genome shotgun (WGS) entry which is preliminary data.</text>
</comment>
<dbReference type="PANTHER" id="PTHR30629:SF2">
    <property type="entry name" value="PROPHAGE INTEGRASE INTS-RELATED"/>
    <property type="match status" value="1"/>
</dbReference>
<evidence type="ECO:0000313" key="9">
    <source>
        <dbReference type="Proteomes" id="UP001230207"/>
    </source>
</evidence>
<dbReference type="Proteomes" id="UP001230207">
    <property type="component" value="Unassembled WGS sequence"/>
</dbReference>
<reference evidence="8 9" key="1">
    <citation type="submission" date="2023-07" db="EMBL/GenBank/DDBJ databases">
        <title>Genomic Encyclopedia of Type Strains, Phase IV (KMG-IV): sequencing the most valuable type-strain genomes for metagenomic binning, comparative biology and taxonomic classification.</title>
        <authorList>
            <person name="Goeker M."/>
        </authorList>
    </citation>
    <scope>NUCLEOTIDE SEQUENCE [LARGE SCALE GENOMIC DNA]</scope>
    <source>
        <strain evidence="8 9">DSM 1112</strain>
    </source>
</reference>
<feature type="domain" description="Core-binding (CB)" evidence="7">
    <location>
        <begin position="65"/>
        <end position="144"/>
    </location>
</feature>
<proteinExistence type="inferred from homology"/>
<sequence length="364" mass="41289">MPRTLPLYVTKEKSRHGKIVFYFRIGKGERIRLPGSPGSKEFKVAYQAALTGKHLVQPHYQEYARSLRWLVRRYMESSAWASLSVATRKQRGNFYSQVIEASGDVDCRIVRDKDIRQALERRRNTPSSANNFLKAMSALFKWALIQDYVETDPTVGVKRLKVKDSDGFPIWTIDEVHAYMRHWPVGTRERLAFELLIASGLRRSDMVLAGRQHLKDDVFSIRTAKTRTPVTLEFSARVLEMIEKTETGDFAFIVGRKGRPLTKESFGNWFREACRAANIPKSAHGLRKFSATLAAEAGATTHQLMAQFGWVTVQQAELYTKSADRARLGKDTSRIVAEQIETILAPHLEQGAGENSIKQTKTKG</sequence>
<evidence type="ECO:0000259" key="6">
    <source>
        <dbReference type="PROSITE" id="PS51898"/>
    </source>
</evidence>
<keyword evidence="3 5" id="KW-0238">DNA-binding</keyword>
<dbReference type="InterPro" id="IPR050808">
    <property type="entry name" value="Phage_Integrase"/>
</dbReference>